<dbReference type="EC" id="2.1.1.37" evidence="7"/>
<dbReference type="InterPro" id="IPR031303">
    <property type="entry name" value="C5_meth_CS"/>
</dbReference>
<evidence type="ECO:0000256" key="5">
    <source>
        <dbReference type="PROSITE-ProRule" id="PRU01016"/>
    </source>
</evidence>
<dbReference type="GO" id="GO:0032259">
    <property type="term" value="P:methylation"/>
    <property type="evidence" value="ECO:0007669"/>
    <property type="project" value="UniProtKB-KW"/>
</dbReference>
<comment type="similarity">
    <text evidence="5 6">Belongs to the class I-like SAM-binding methyltransferase superfamily. C5-methyltransferase family.</text>
</comment>
<dbReference type="InterPro" id="IPR050390">
    <property type="entry name" value="C5-Methyltransferase"/>
</dbReference>
<dbReference type="PROSITE" id="PS00095">
    <property type="entry name" value="C5_MTASE_2"/>
    <property type="match status" value="1"/>
</dbReference>
<evidence type="ECO:0000256" key="6">
    <source>
        <dbReference type="RuleBase" id="RU000416"/>
    </source>
</evidence>
<feature type="region of interest" description="Disordered" evidence="8">
    <location>
        <begin position="351"/>
        <end position="370"/>
    </location>
</feature>
<evidence type="ECO:0000256" key="8">
    <source>
        <dbReference type="SAM" id="MobiDB-lite"/>
    </source>
</evidence>
<evidence type="ECO:0000256" key="3">
    <source>
        <dbReference type="ARBA" id="ARBA00022691"/>
    </source>
</evidence>
<gene>
    <name evidence="9" type="ORF">KME60_31470</name>
</gene>
<dbReference type="NCBIfam" id="TIGR00675">
    <property type="entry name" value="dcm"/>
    <property type="match status" value="1"/>
</dbReference>
<dbReference type="PRINTS" id="PR00105">
    <property type="entry name" value="C5METTRFRASE"/>
</dbReference>
<keyword evidence="4" id="KW-0680">Restriction system</keyword>
<dbReference type="InterPro" id="IPR001525">
    <property type="entry name" value="C5_MeTfrase"/>
</dbReference>
<dbReference type="Proteomes" id="UP000729701">
    <property type="component" value="Unassembled WGS sequence"/>
</dbReference>
<keyword evidence="3 5" id="KW-0949">S-adenosyl-L-methionine</keyword>
<dbReference type="PROSITE" id="PS51679">
    <property type="entry name" value="SAM_MT_C5"/>
    <property type="match status" value="1"/>
</dbReference>
<dbReference type="PANTHER" id="PTHR10629">
    <property type="entry name" value="CYTOSINE-SPECIFIC METHYLTRANSFERASE"/>
    <property type="match status" value="1"/>
</dbReference>
<dbReference type="PROSITE" id="PS00094">
    <property type="entry name" value="C5_MTASE_1"/>
    <property type="match status" value="1"/>
</dbReference>
<comment type="caution">
    <text evidence="9">The sequence shown here is derived from an EMBL/GenBank/DDBJ whole genome shotgun (WGS) entry which is preliminary data.</text>
</comment>
<evidence type="ECO:0000313" key="10">
    <source>
        <dbReference type="Proteomes" id="UP000729701"/>
    </source>
</evidence>
<evidence type="ECO:0000256" key="7">
    <source>
        <dbReference type="RuleBase" id="RU000417"/>
    </source>
</evidence>
<dbReference type="EMBL" id="JAHHGZ010000055">
    <property type="protein sequence ID" value="MBW4671824.1"/>
    <property type="molecule type" value="Genomic_DNA"/>
</dbReference>
<name>A0A951QTK5_9CYAN</name>
<evidence type="ECO:0000256" key="2">
    <source>
        <dbReference type="ARBA" id="ARBA00022679"/>
    </source>
</evidence>
<dbReference type="SUPFAM" id="SSF53335">
    <property type="entry name" value="S-adenosyl-L-methionine-dependent methyltransferases"/>
    <property type="match status" value="1"/>
</dbReference>
<dbReference type="Gene3D" id="3.90.120.10">
    <property type="entry name" value="DNA Methylase, subunit A, domain 2"/>
    <property type="match status" value="1"/>
</dbReference>
<keyword evidence="2 5" id="KW-0808">Transferase</keyword>
<proteinExistence type="inferred from homology"/>
<dbReference type="GO" id="GO:0009307">
    <property type="term" value="P:DNA restriction-modification system"/>
    <property type="evidence" value="ECO:0007669"/>
    <property type="project" value="UniProtKB-KW"/>
</dbReference>
<comment type="catalytic activity">
    <reaction evidence="7">
        <text>a 2'-deoxycytidine in DNA + S-adenosyl-L-methionine = a 5-methyl-2'-deoxycytidine in DNA + S-adenosyl-L-homocysteine + H(+)</text>
        <dbReference type="Rhea" id="RHEA:13681"/>
        <dbReference type="Rhea" id="RHEA-COMP:11369"/>
        <dbReference type="Rhea" id="RHEA-COMP:11370"/>
        <dbReference type="ChEBI" id="CHEBI:15378"/>
        <dbReference type="ChEBI" id="CHEBI:57856"/>
        <dbReference type="ChEBI" id="CHEBI:59789"/>
        <dbReference type="ChEBI" id="CHEBI:85452"/>
        <dbReference type="ChEBI" id="CHEBI:85454"/>
        <dbReference type="EC" id="2.1.1.37"/>
    </reaction>
</comment>
<dbReference type="PANTHER" id="PTHR10629:SF52">
    <property type="entry name" value="DNA (CYTOSINE-5)-METHYLTRANSFERASE 1"/>
    <property type="match status" value="1"/>
</dbReference>
<accession>A0A951QTK5</accession>
<dbReference type="Gene3D" id="3.40.50.150">
    <property type="entry name" value="Vaccinia Virus protein VP39"/>
    <property type="match status" value="1"/>
</dbReference>
<protein>
    <recommendedName>
        <fullName evidence="7">Cytosine-specific methyltransferase</fullName>
        <ecNumber evidence="7">2.1.1.37</ecNumber>
    </recommendedName>
</protein>
<dbReference type="Pfam" id="PF00145">
    <property type="entry name" value="DNA_methylase"/>
    <property type="match status" value="2"/>
</dbReference>
<dbReference type="AlphaFoldDB" id="A0A951QTK5"/>
<sequence>MRLSTQDSGLRTFPQRPIAVDLFAGAGGFSLGIEQAGFDVLVAVEYDPVHACTYSFNFPLTSVICADASDVTGKMIKQACFRSWEAHQEKMAVGNGEWGVQEQEGSRENNSFTPSGWDGQIDLVFGGPPCQGFSIMGKRDFDDNRNNLVSQFHRLVIELNPRYFVMENVPGMMAGEHKNWLLELIDKFEHSGYQVEKGILNAADFGVPQKRRRLFVIGTFQGREVVNLPKTAHQTITVSEALADLPNLDNFLELATSDEVPLTSKQLQTLNEKSSQYVQMLRPFSIPPISPSPYLPLSSYPRLWNPHILTSSMQTQHKQSSKIRFAETQQGQLEPISRLRRLKQDGLSHTLRAGTDKERGSHTSPRPIHPTLPRVISVREAARLHSFPDWFRFHQTKWHGFRQVGNSVPPLLGQAVGEKIIAALGVVPFVPPIFLPLGDTQLLRFVHSQARDYWFGK</sequence>
<dbReference type="InterPro" id="IPR018117">
    <property type="entry name" value="C5_DNA_meth_AS"/>
</dbReference>
<reference evidence="9" key="1">
    <citation type="submission" date="2021-05" db="EMBL/GenBank/DDBJ databases">
        <authorList>
            <person name="Pietrasiak N."/>
            <person name="Ward R."/>
            <person name="Stajich J.E."/>
            <person name="Kurbessoian T."/>
        </authorList>
    </citation>
    <scope>NUCLEOTIDE SEQUENCE</scope>
    <source>
        <strain evidence="9">GSE-NOS-MK-12-04C</strain>
    </source>
</reference>
<evidence type="ECO:0000256" key="1">
    <source>
        <dbReference type="ARBA" id="ARBA00022603"/>
    </source>
</evidence>
<organism evidence="9 10">
    <name type="scientific">Cyanomargarita calcarea GSE-NOS-MK-12-04C</name>
    <dbReference type="NCBI Taxonomy" id="2839659"/>
    <lineage>
        <taxon>Bacteria</taxon>
        <taxon>Bacillati</taxon>
        <taxon>Cyanobacteriota</taxon>
        <taxon>Cyanophyceae</taxon>
        <taxon>Nostocales</taxon>
        <taxon>Cyanomargaritaceae</taxon>
        <taxon>Cyanomargarita</taxon>
    </lineage>
</organism>
<reference evidence="9" key="2">
    <citation type="journal article" date="2022" name="Microbiol. Resour. Announc.">
        <title>Metagenome Sequencing to Explore Phylogenomics of Terrestrial Cyanobacteria.</title>
        <authorList>
            <person name="Ward R.D."/>
            <person name="Stajich J.E."/>
            <person name="Johansen J.R."/>
            <person name="Huntemann M."/>
            <person name="Clum A."/>
            <person name="Foster B."/>
            <person name="Foster B."/>
            <person name="Roux S."/>
            <person name="Palaniappan K."/>
            <person name="Varghese N."/>
            <person name="Mukherjee S."/>
            <person name="Reddy T.B.K."/>
            <person name="Daum C."/>
            <person name="Copeland A."/>
            <person name="Chen I.A."/>
            <person name="Ivanova N.N."/>
            <person name="Kyrpides N.C."/>
            <person name="Shapiro N."/>
            <person name="Eloe-Fadrosh E.A."/>
            <person name="Pietrasiak N."/>
        </authorList>
    </citation>
    <scope>NUCLEOTIDE SEQUENCE</scope>
    <source>
        <strain evidence="9">GSE-NOS-MK-12-04C</strain>
    </source>
</reference>
<dbReference type="InterPro" id="IPR029063">
    <property type="entry name" value="SAM-dependent_MTases_sf"/>
</dbReference>
<feature type="active site" evidence="5">
    <location>
        <position position="130"/>
    </location>
</feature>
<evidence type="ECO:0000313" key="9">
    <source>
        <dbReference type="EMBL" id="MBW4671824.1"/>
    </source>
</evidence>
<evidence type="ECO:0000256" key="4">
    <source>
        <dbReference type="ARBA" id="ARBA00022747"/>
    </source>
</evidence>
<keyword evidence="1 5" id="KW-0489">Methyltransferase</keyword>
<dbReference type="GO" id="GO:0003886">
    <property type="term" value="F:DNA (cytosine-5-)-methyltransferase activity"/>
    <property type="evidence" value="ECO:0007669"/>
    <property type="project" value="UniProtKB-EC"/>
</dbReference>